<dbReference type="SMART" id="SM00304">
    <property type="entry name" value="HAMP"/>
    <property type="match status" value="1"/>
</dbReference>
<dbReference type="PRINTS" id="PR00344">
    <property type="entry name" value="BCTRLSENSOR"/>
</dbReference>
<proteinExistence type="predicted"/>
<dbReference type="SMART" id="SM00388">
    <property type="entry name" value="HisKA"/>
    <property type="match status" value="1"/>
</dbReference>
<dbReference type="PANTHER" id="PTHR44936:SF5">
    <property type="entry name" value="SENSOR HISTIDINE KINASE ENVZ"/>
    <property type="match status" value="1"/>
</dbReference>
<dbReference type="CDD" id="cd00075">
    <property type="entry name" value="HATPase"/>
    <property type="match status" value="1"/>
</dbReference>
<dbReference type="Pfam" id="PF00672">
    <property type="entry name" value="HAMP"/>
    <property type="match status" value="1"/>
</dbReference>
<keyword evidence="11" id="KW-0067">ATP-binding</keyword>
<dbReference type="InterPro" id="IPR050980">
    <property type="entry name" value="2C_sensor_his_kinase"/>
</dbReference>
<keyword evidence="10 18" id="KW-0418">Kinase</keyword>
<evidence type="ECO:0000256" key="3">
    <source>
        <dbReference type="ARBA" id="ARBA00012438"/>
    </source>
</evidence>
<evidence type="ECO:0000256" key="10">
    <source>
        <dbReference type="ARBA" id="ARBA00022777"/>
    </source>
</evidence>
<sequence length="491" mass="54887">MPFSLRPPRSLRHRLLLTMAVGVLAVQLIGNLIWAVQLQHQARQELTEAATQIAGSAAEAIRFFRALPPNYRPILLEQLREMGGTRFFVTVNQHPVTLRPIQHEPLLDLVTETVTHTIQRQSPERLQVAFAWPERLPVSDEGATVEDLPENWVAHTLLLQPRPAPVLVIQTEIESGDWLYLASVMPDPYFLDSHNPFPPDRLLLQVLTLVVVLLLSAWVVRWLTQPLAQLAAHADAFGKGVGMGPLPENSSQEFLKTAAVFREMQERIQRFLDDRERLFASISHDLRTPITRLKLRTELLDDETLKADYHEDLDELDMMVKGALQSVKDTDIHENQTTVRLDTLLERMAHVARLAGHEVTLDLAPTTLIARPLAIKRAIGNLLDNALRYGDQVEISLCRQADLFHLQLRDHGPGIPEAQLNQLFSPYTRLPHGKARNQQGMGLGLSIAKNIIHAHGGKLVLRNHPAGGLIAHIELPVPTDHTLTAASQGGA</sequence>
<dbReference type="Gene3D" id="1.10.287.130">
    <property type="match status" value="1"/>
</dbReference>
<dbReference type="GO" id="GO:0000155">
    <property type="term" value="F:phosphorelay sensor kinase activity"/>
    <property type="evidence" value="ECO:0007669"/>
    <property type="project" value="InterPro"/>
</dbReference>
<dbReference type="InterPro" id="IPR004358">
    <property type="entry name" value="Sig_transdc_His_kin-like_C"/>
</dbReference>
<keyword evidence="4" id="KW-1003">Cell membrane</keyword>
<evidence type="ECO:0000256" key="9">
    <source>
        <dbReference type="ARBA" id="ARBA00022741"/>
    </source>
</evidence>
<dbReference type="GO" id="GO:0005886">
    <property type="term" value="C:plasma membrane"/>
    <property type="evidence" value="ECO:0007669"/>
    <property type="project" value="UniProtKB-SubCell"/>
</dbReference>
<dbReference type="RefSeq" id="WP_184038177.1">
    <property type="nucleotide sequence ID" value="NZ_JACHHY010000010.1"/>
</dbReference>
<keyword evidence="19" id="KW-1185">Reference proteome</keyword>
<keyword evidence="9" id="KW-0547">Nucleotide-binding</keyword>
<evidence type="ECO:0000256" key="15">
    <source>
        <dbReference type="SAM" id="Phobius"/>
    </source>
</evidence>
<dbReference type="InterPro" id="IPR003661">
    <property type="entry name" value="HisK_dim/P_dom"/>
</dbReference>
<dbReference type="InterPro" id="IPR036890">
    <property type="entry name" value="HATPase_C_sf"/>
</dbReference>
<comment type="caution">
    <text evidence="18">The sequence shown here is derived from an EMBL/GenBank/DDBJ whole genome shotgun (WGS) entry which is preliminary data.</text>
</comment>
<dbReference type="Proteomes" id="UP000575898">
    <property type="component" value="Unassembled WGS sequence"/>
</dbReference>
<dbReference type="Pfam" id="PF02518">
    <property type="entry name" value="HATPase_c"/>
    <property type="match status" value="1"/>
</dbReference>
<feature type="domain" description="Histidine kinase" evidence="16">
    <location>
        <begin position="281"/>
        <end position="479"/>
    </location>
</feature>
<evidence type="ECO:0000256" key="2">
    <source>
        <dbReference type="ARBA" id="ARBA00004429"/>
    </source>
</evidence>
<evidence type="ECO:0000259" key="16">
    <source>
        <dbReference type="PROSITE" id="PS50109"/>
    </source>
</evidence>
<feature type="domain" description="HAMP" evidence="17">
    <location>
        <begin position="221"/>
        <end position="273"/>
    </location>
</feature>
<evidence type="ECO:0000313" key="19">
    <source>
        <dbReference type="Proteomes" id="UP000575898"/>
    </source>
</evidence>
<dbReference type="PROSITE" id="PS50885">
    <property type="entry name" value="HAMP"/>
    <property type="match status" value="1"/>
</dbReference>
<dbReference type="GO" id="GO:0005524">
    <property type="term" value="F:ATP binding"/>
    <property type="evidence" value="ECO:0007669"/>
    <property type="project" value="UniProtKB-KW"/>
</dbReference>
<keyword evidence="7" id="KW-0808">Transferase</keyword>
<organism evidence="18 19">
    <name type="scientific">Chitinivorax tropicus</name>
    <dbReference type="NCBI Taxonomy" id="714531"/>
    <lineage>
        <taxon>Bacteria</taxon>
        <taxon>Pseudomonadati</taxon>
        <taxon>Pseudomonadota</taxon>
        <taxon>Betaproteobacteria</taxon>
        <taxon>Chitinivorax</taxon>
    </lineage>
</organism>
<dbReference type="InterPro" id="IPR036097">
    <property type="entry name" value="HisK_dim/P_sf"/>
</dbReference>
<dbReference type="PROSITE" id="PS50109">
    <property type="entry name" value="HIS_KIN"/>
    <property type="match status" value="1"/>
</dbReference>
<evidence type="ECO:0000256" key="13">
    <source>
        <dbReference type="ARBA" id="ARBA00023012"/>
    </source>
</evidence>
<evidence type="ECO:0000256" key="8">
    <source>
        <dbReference type="ARBA" id="ARBA00022692"/>
    </source>
</evidence>
<dbReference type="SUPFAM" id="SSF47384">
    <property type="entry name" value="Homodimeric domain of signal transducing histidine kinase"/>
    <property type="match status" value="1"/>
</dbReference>
<evidence type="ECO:0000259" key="17">
    <source>
        <dbReference type="PROSITE" id="PS50885"/>
    </source>
</evidence>
<evidence type="ECO:0000313" key="18">
    <source>
        <dbReference type="EMBL" id="MBB5018621.1"/>
    </source>
</evidence>
<comment type="subcellular location">
    <subcellularLocation>
        <location evidence="2">Cell inner membrane</location>
        <topology evidence="2">Multi-pass membrane protein</topology>
    </subcellularLocation>
</comment>
<dbReference type="AlphaFoldDB" id="A0A840MTU8"/>
<evidence type="ECO:0000256" key="12">
    <source>
        <dbReference type="ARBA" id="ARBA00022989"/>
    </source>
</evidence>
<dbReference type="SMART" id="SM00387">
    <property type="entry name" value="HATPase_c"/>
    <property type="match status" value="1"/>
</dbReference>
<keyword evidence="13" id="KW-0902">Two-component regulatory system</keyword>
<dbReference type="InterPro" id="IPR003594">
    <property type="entry name" value="HATPase_dom"/>
</dbReference>
<dbReference type="CDD" id="cd00082">
    <property type="entry name" value="HisKA"/>
    <property type="match status" value="1"/>
</dbReference>
<evidence type="ECO:0000256" key="5">
    <source>
        <dbReference type="ARBA" id="ARBA00022519"/>
    </source>
</evidence>
<name>A0A840MTU8_9PROT</name>
<keyword evidence="12 15" id="KW-1133">Transmembrane helix</keyword>
<evidence type="ECO:0000256" key="11">
    <source>
        <dbReference type="ARBA" id="ARBA00022840"/>
    </source>
</evidence>
<gene>
    <name evidence="18" type="ORF">HNQ59_001912</name>
</gene>
<protein>
    <recommendedName>
        <fullName evidence="3">histidine kinase</fullName>
        <ecNumber evidence="3">2.7.13.3</ecNumber>
    </recommendedName>
</protein>
<accession>A0A840MTU8</accession>
<keyword evidence="8 15" id="KW-0812">Transmembrane</keyword>
<dbReference type="SUPFAM" id="SSF55874">
    <property type="entry name" value="ATPase domain of HSP90 chaperone/DNA topoisomerase II/histidine kinase"/>
    <property type="match status" value="1"/>
</dbReference>
<evidence type="ECO:0000256" key="7">
    <source>
        <dbReference type="ARBA" id="ARBA00022679"/>
    </source>
</evidence>
<dbReference type="EC" id="2.7.13.3" evidence="3"/>
<dbReference type="Gene3D" id="3.30.565.10">
    <property type="entry name" value="Histidine kinase-like ATPase, C-terminal domain"/>
    <property type="match status" value="1"/>
</dbReference>
<dbReference type="EMBL" id="JACHHY010000010">
    <property type="protein sequence ID" value="MBB5018621.1"/>
    <property type="molecule type" value="Genomic_DNA"/>
</dbReference>
<dbReference type="PANTHER" id="PTHR44936">
    <property type="entry name" value="SENSOR PROTEIN CREC"/>
    <property type="match status" value="1"/>
</dbReference>
<keyword evidence="14 15" id="KW-0472">Membrane</keyword>
<dbReference type="InterPro" id="IPR005467">
    <property type="entry name" value="His_kinase_dom"/>
</dbReference>
<comment type="catalytic activity">
    <reaction evidence="1">
        <text>ATP + protein L-histidine = ADP + protein N-phospho-L-histidine.</text>
        <dbReference type="EC" id="2.7.13.3"/>
    </reaction>
</comment>
<evidence type="ECO:0000256" key="6">
    <source>
        <dbReference type="ARBA" id="ARBA00022553"/>
    </source>
</evidence>
<evidence type="ECO:0000256" key="1">
    <source>
        <dbReference type="ARBA" id="ARBA00000085"/>
    </source>
</evidence>
<dbReference type="InterPro" id="IPR003660">
    <property type="entry name" value="HAMP_dom"/>
</dbReference>
<evidence type="ECO:0000256" key="14">
    <source>
        <dbReference type="ARBA" id="ARBA00023136"/>
    </source>
</evidence>
<feature type="transmembrane region" description="Helical" evidence="15">
    <location>
        <begin position="202"/>
        <end position="220"/>
    </location>
</feature>
<evidence type="ECO:0000256" key="4">
    <source>
        <dbReference type="ARBA" id="ARBA00022475"/>
    </source>
</evidence>
<dbReference type="Pfam" id="PF00512">
    <property type="entry name" value="HisKA"/>
    <property type="match status" value="1"/>
</dbReference>
<reference evidence="18 19" key="1">
    <citation type="submission" date="2020-08" db="EMBL/GenBank/DDBJ databases">
        <title>Genomic Encyclopedia of Type Strains, Phase IV (KMG-IV): sequencing the most valuable type-strain genomes for metagenomic binning, comparative biology and taxonomic classification.</title>
        <authorList>
            <person name="Goeker M."/>
        </authorList>
    </citation>
    <scope>NUCLEOTIDE SEQUENCE [LARGE SCALE GENOMIC DNA]</scope>
    <source>
        <strain evidence="18 19">DSM 27165</strain>
    </source>
</reference>
<keyword evidence="5" id="KW-0997">Cell inner membrane</keyword>
<keyword evidence="6" id="KW-0597">Phosphoprotein</keyword>